<dbReference type="EMBL" id="AGNL01023942">
    <property type="protein sequence ID" value="EJK58937.1"/>
    <property type="molecule type" value="Genomic_DNA"/>
</dbReference>
<evidence type="ECO:0000313" key="2">
    <source>
        <dbReference type="EMBL" id="EJK58937.1"/>
    </source>
</evidence>
<reference evidence="2 3" key="1">
    <citation type="journal article" date="2012" name="Genome Biol.">
        <title>Genome and low-iron response of an oceanic diatom adapted to chronic iron limitation.</title>
        <authorList>
            <person name="Lommer M."/>
            <person name="Specht M."/>
            <person name="Roy A.S."/>
            <person name="Kraemer L."/>
            <person name="Andreson R."/>
            <person name="Gutowska M.A."/>
            <person name="Wolf J."/>
            <person name="Bergner S.V."/>
            <person name="Schilhabel M.B."/>
            <person name="Klostermeier U.C."/>
            <person name="Beiko R.G."/>
            <person name="Rosenstiel P."/>
            <person name="Hippler M."/>
            <person name="Laroche J."/>
        </authorList>
    </citation>
    <scope>NUCLEOTIDE SEQUENCE [LARGE SCALE GENOMIC DNA]</scope>
    <source>
        <strain evidence="2 3">CCMP1005</strain>
    </source>
</reference>
<feature type="compositionally biased region" description="Low complexity" evidence="1">
    <location>
        <begin position="108"/>
        <end position="122"/>
    </location>
</feature>
<evidence type="ECO:0000313" key="3">
    <source>
        <dbReference type="Proteomes" id="UP000266841"/>
    </source>
</evidence>
<comment type="caution">
    <text evidence="2">The sequence shown here is derived from an EMBL/GenBank/DDBJ whole genome shotgun (WGS) entry which is preliminary data.</text>
</comment>
<evidence type="ECO:0000256" key="1">
    <source>
        <dbReference type="SAM" id="MobiDB-lite"/>
    </source>
</evidence>
<dbReference type="OrthoDB" id="48604at2759"/>
<dbReference type="AlphaFoldDB" id="K0SKC8"/>
<proteinExistence type="predicted"/>
<feature type="region of interest" description="Disordered" evidence="1">
    <location>
        <begin position="1"/>
        <end position="79"/>
    </location>
</feature>
<gene>
    <name evidence="2" type="ORF">THAOC_20901</name>
</gene>
<dbReference type="Proteomes" id="UP000266841">
    <property type="component" value="Unassembled WGS sequence"/>
</dbReference>
<sequence>MNELEDTLQLNAPVGNEECQWPSTHSGDEQLIFDMDLSGSGRSSVDRASEEPQESPALSSDVHPFPIIEDDEADSDSASGHLDASIVIEGDVYARTADEPPDYGNRHTSSQSLRSSLKSTSTISTADLSSSNRKISFSSIEIREYNVTLGDSPTVNGPPIQLDWSYNPEAQIYHLDDYEIVRSTQGIRRSKVEMLMTPSQRTDLLMREVGFSRGEIEKGARQARRAAKQRHRTIVTLGRQPIEEALETTKRRWGKLIGKRQA</sequence>
<keyword evidence="3" id="KW-1185">Reference proteome</keyword>
<protein>
    <submittedName>
        <fullName evidence="2">Uncharacterized protein</fullName>
    </submittedName>
</protein>
<name>K0SKC8_THAOC</name>
<accession>K0SKC8</accession>
<dbReference type="OMA" id="HAKETRF"/>
<feature type="region of interest" description="Disordered" evidence="1">
    <location>
        <begin position="96"/>
        <end position="122"/>
    </location>
</feature>
<organism evidence="2 3">
    <name type="scientific">Thalassiosira oceanica</name>
    <name type="common">Marine diatom</name>
    <dbReference type="NCBI Taxonomy" id="159749"/>
    <lineage>
        <taxon>Eukaryota</taxon>
        <taxon>Sar</taxon>
        <taxon>Stramenopiles</taxon>
        <taxon>Ochrophyta</taxon>
        <taxon>Bacillariophyta</taxon>
        <taxon>Coscinodiscophyceae</taxon>
        <taxon>Thalassiosirophycidae</taxon>
        <taxon>Thalassiosirales</taxon>
        <taxon>Thalassiosiraceae</taxon>
        <taxon>Thalassiosira</taxon>
    </lineage>
</organism>